<protein>
    <submittedName>
        <fullName evidence="1">Uncharacterized protein</fullName>
    </submittedName>
</protein>
<comment type="caution">
    <text evidence="1">The sequence shown here is derived from an EMBL/GenBank/DDBJ whole genome shotgun (WGS) entry which is preliminary data.</text>
</comment>
<organism evidence="1 2">
    <name type="scientific">Nocardioides panzhihuensis</name>
    <dbReference type="NCBI Taxonomy" id="860243"/>
    <lineage>
        <taxon>Bacteria</taxon>
        <taxon>Bacillati</taxon>
        <taxon>Actinomycetota</taxon>
        <taxon>Actinomycetes</taxon>
        <taxon>Propionibacteriales</taxon>
        <taxon>Nocardioidaceae</taxon>
        <taxon>Nocardioides</taxon>
    </lineage>
</organism>
<evidence type="ECO:0000313" key="2">
    <source>
        <dbReference type="Proteomes" id="UP000564496"/>
    </source>
</evidence>
<gene>
    <name evidence="1" type="ORF">BJ988_003086</name>
</gene>
<dbReference type="AlphaFoldDB" id="A0A7Z0IT40"/>
<name>A0A7Z0IT40_9ACTN</name>
<sequence>MNAMTMIEPTSIGAEEDAVLKNDGPTVRVTIREIREYAYRSLIAAGASAGEAATAAGQVLHAELHAGDGLAGLVSDLARGLWPGSGLTCTRRPLGPSVLEVDCGGRSGELRAGAPIVDLVCGEDGPAAVAVTAGDVPVSSLLDRVLLTAAVTAGTSVVAMRADSEGAYVVRLATPAGDLAHGALPAADRRSLSDVECTDDPHALVVTTGADVEAVASRLTWCTGDSRAERRRQAALHGVRVDEVTWRTVAEHAQRFLVPEEDA</sequence>
<proteinExistence type="predicted"/>
<accession>A0A7Z0IT40</accession>
<dbReference type="RefSeq" id="WP_179658762.1">
    <property type="nucleotide sequence ID" value="NZ_JACBZR010000001.1"/>
</dbReference>
<dbReference type="EMBL" id="JACBZR010000001">
    <property type="protein sequence ID" value="NYI78438.1"/>
    <property type="molecule type" value="Genomic_DNA"/>
</dbReference>
<evidence type="ECO:0000313" key="1">
    <source>
        <dbReference type="EMBL" id="NYI78438.1"/>
    </source>
</evidence>
<keyword evidence="2" id="KW-1185">Reference proteome</keyword>
<dbReference type="Proteomes" id="UP000564496">
    <property type="component" value="Unassembled WGS sequence"/>
</dbReference>
<reference evidence="1 2" key="1">
    <citation type="submission" date="2020-07" db="EMBL/GenBank/DDBJ databases">
        <title>Sequencing the genomes of 1000 actinobacteria strains.</title>
        <authorList>
            <person name="Klenk H.-P."/>
        </authorList>
    </citation>
    <scope>NUCLEOTIDE SEQUENCE [LARGE SCALE GENOMIC DNA]</scope>
    <source>
        <strain evidence="1 2">DSM 26487</strain>
    </source>
</reference>